<sequence>MVDTRPVPQYTQRDLDEQLWLTALTGNVGALSKLVTMGANPKIATSHGETALHAAAARGHLHVVNFLLRSGVSLHSRTSNGWTPLHHAARFGHATIANVLVRSGANPRIPTSDAGRKTPIDIAIDKGDMRMARIMGY</sequence>
<evidence type="ECO:0000313" key="4">
    <source>
        <dbReference type="EMBL" id="CAA6829136.1"/>
    </source>
</evidence>
<evidence type="ECO:0000256" key="1">
    <source>
        <dbReference type="ARBA" id="ARBA00022737"/>
    </source>
</evidence>
<name>A0A6S6U7N2_9GAMM</name>
<dbReference type="PROSITE" id="PS50297">
    <property type="entry name" value="ANK_REP_REGION"/>
    <property type="match status" value="2"/>
</dbReference>
<dbReference type="InterPro" id="IPR050776">
    <property type="entry name" value="Ank_Repeat/CDKN_Inhibitor"/>
</dbReference>
<dbReference type="Gene3D" id="1.25.40.20">
    <property type="entry name" value="Ankyrin repeat-containing domain"/>
    <property type="match status" value="1"/>
</dbReference>
<dbReference type="Pfam" id="PF12796">
    <property type="entry name" value="Ank_2"/>
    <property type="match status" value="1"/>
</dbReference>
<feature type="repeat" description="ANK" evidence="3">
    <location>
        <begin position="47"/>
        <end position="79"/>
    </location>
</feature>
<dbReference type="PANTHER" id="PTHR24201">
    <property type="entry name" value="ANK_REP_REGION DOMAIN-CONTAINING PROTEIN"/>
    <property type="match status" value="1"/>
</dbReference>
<feature type="repeat" description="ANK" evidence="3">
    <location>
        <begin position="80"/>
        <end position="112"/>
    </location>
</feature>
<dbReference type="PROSITE" id="PS50088">
    <property type="entry name" value="ANK_REPEAT"/>
    <property type="match status" value="2"/>
</dbReference>
<dbReference type="EMBL" id="CACVAT010000499">
    <property type="protein sequence ID" value="CAA6829136.1"/>
    <property type="molecule type" value="Genomic_DNA"/>
</dbReference>
<proteinExistence type="predicted"/>
<dbReference type="InterPro" id="IPR002110">
    <property type="entry name" value="Ankyrin_rpt"/>
</dbReference>
<reference evidence="4" key="1">
    <citation type="submission" date="2020-01" db="EMBL/GenBank/DDBJ databases">
        <authorList>
            <person name="Meier V. D."/>
            <person name="Meier V D."/>
        </authorList>
    </citation>
    <scope>NUCLEOTIDE SEQUENCE</scope>
    <source>
        <strain evidence="4">HLG_WM_MAG_09</strain>
    </source>
</reference>
<protein>
    <submittedName>
        <fullName evidence="4">Uncharacterized protein</fullName>
    </submittedName>
</protein>
<dbReference type="AlphaFoldDB" id="A0A6S6U7N2"/>
<dbReference type="InterPro" id="IPR036770">
    <property type="entry name" value="Ankyrin_rpt-contain_sf"/>
</dbReference>
<evidence type="ECO:0000256" key="2">
    <source>
        <dbReference type="ARBA" id="ARBA00023043"/>
    </source>
</evidence>
<accession>A0A6S6U7N2</accession>
<dbReference type="PANTHER" id="PTHR24201:SF16">
    <property type="entry name" value="ANKYRIN-1-LIKE-RELATED"/>
    <property type="match status" value="1"/>
</dbReference>
<gene>
    <name evidence="4" type="ORF">HELGO_WM21569</name>
</gene>
<dbReference type="SMART" id="SM00248">
    <property type="entry name" value="ANK"/>
    <property type="match status" value="3"/>
</dbReference>
<keyword evidence="1" id="KW-0677">Repeat</keyword>
<dbReference type="PRINTS" id="PR01415">
    <property type="entry name" value="ANKYRIN"/>
</dbReference>
<evidence type="ECO:0000256" key="3">
    <source>
        <dbReference type="PROSITE-ProRule" id="PRU00023"/>
    </source>
</evidence>
<dbReference type="SUPFAM" id="SSF48403">
    <property type="entry name" value="Ankyrin repeat"/>
    <property type="match status" value="1"/>
</dbReference>
<keyword evidence="2 3" id="KW-0040">ANK repeat</keyword>
<organism evidence="4">
    <name type="scientific">uncultured Thiotrichaceae bacterium</name>
    <dbReference type="NCBI Taxonomy" id="298394"/>
    <lineage>
        <taxon>Bacteria</taxon>
        <taxon>Pseudomonadati</taxon>
        <taxon>Pseudomonadota</taxon>
        <taxon>Gammaproteobacteria</taxon>
        <taxon>Thiotrichales</taxon>
        <taxon>Thiotrichaceae</taxon>
        <taxon>environmental samples</taxon>
    </lineage>
</organism>